<name>A0A4D9EA90_9SAUR</name>
<dbReference type="PANTHER" id="PTHR14402">
    <property type="entry name" value="RECEPTOR TRANSPORTING PROTEIN"/>
    <property type="match status" value="1"/>
</dbReference>
<sequence>MLLLKRGYKEEGENMKTWQRMFDQKMEWEKPNDTWSLTVEDNLSPRNPECRWHLYQQRKAFARFQCSCCTRRWPSAQVLILFHMHVDRSQGQGQNPGRSSGLKMKEFLGLVYM</sequence>
<keyword evidence="10" id="KW-1185">Reference proteome</keyword>
<dbReference type="GO" id="GO:0051205">
    <property type="term" value="P:protein insertion into membrane"/>
    <property type="evidence" value="ECO:0007669"/>
    <property type="project" value="TreeGrafter"/>
</dbReference>
<dbReference type="GO" id="GO:0006612">
    <property type="term" value="P:protein targeting to membrane"/>
    <property type="evidence" value="ECO:0007669"/>
    <property type="project" value="TreeGrafter"/>
</dbReference>
<evidence type="ECO:0000256" key="2">
    <source>
        <dbReference type="ARBA" id="ARBA00022692"/>
    </source>
</evidence>
<reference evidence="9 10" key="2">
    <citation type="submission" date="2019-04" db="EMBL/GenBank/DDBJ databases">
        <title>The genome sequence of big-headed turtle.</title>
        <authorList>
            <person name="Gong S."/>
        </authorList>
    </citation>
    <scope>NUCLEOTIDE SEQUENCE [LARGE SCALE GENOMIC DNA]</scope>
    <source>
        <strain evidence="9">DO16091913</strain>
        <tissue evidence="9">Muscle</tissue>
    </source>
</reference>
<dbReference type="OrthoDB" id="8121437at2759"/>
<dbReference type="Proteomes" id="UP000297703">
    <property type="component" value="Unassembled WGS sequence"/>
</dbReference>
<evidence type="ECO:0000313" key="10">
    <source>
        <dbReference type="Proteomes" id="UP000297703"/>
    </source>
</evidence>
<dbReference type="PANTHER" id="PTHR14402:SF8">
    <property type="entry name" value="RECEPTOR-TRANSPORTING PROTEIN 4"/>
    <property type="match status" value="1"/>
</dbReference>
<dbReference type="GO" id="GO:0016020">
    <property type="term" value="C:membrane"/>
    <property type="evidence" value="ECO:0007669"/>
    <property type="project" value="UniProtKB-SubCell"/>
</dbReference>
<evidence type="ECO:0000256" key="4">
    <source>
        <dbReference type="ARBA" id="ARBA00022771"/>
    </source>
</evidence>
<comment type="caution">
    <text evidence="9">The sequence shown here is derived from an EMBL/GenBank/DDBJ whole genome shotgun (WGS) entry which is preliminary data.</text>
</comment>
<keyword evidence="4" id="KW-0863">Zinc-finger</keyword>
<dbReference type="GO" id="GO:0031849">
    <property type="term" value="F:olfactory receptor binding"/>
    <property type="evidence" value="ECO:0007669"/>
    <property type="project" value="TreeGrafter"/>
</dbReference>
<dbReference type="EMBL" id="QXTE01000125">
    <property type="protein sequence ID" value="TFK04888.1"/>
    <property type="molecule type" value="Genomic_DNA"/>
</dbReference>
<dbReference type="Pfam" id="PF13695">
    <property type="entry name" value="Zn_ribbon_3CxxC"/>
    <property type="match status" value="1"/>
</dbReference>
<evidence type="ECO:0000256" key="1">
    <source>
        <dbReference type="ARBA" id="ARBA00004167"/>
    </source>
</evidence>
<proteinExistence type="predicted"/>
<dbReference type="GO" id="GO:0001580">
    <property type="term" value="P:detection of chemical stimulus involved in sensory perception of bitter taste"/>
    <property type="evidence" value="ECO:0007669"/>
    <property type="project" value="TreeGrafter"/>
</dbReference>
<dbReference type="InterPro" id="IPR027377">
    <property type="entry name" value="ZAR1/RTP1-5-like_Znf-3CxxC"/>
</dbReference>
<dbReference type="AlphaFoldDB" id="A0A4D9EA90"/>
<dbReference type="GO" id="GO:0008270">
    <property type="term" value="F:zinc ion binding"/>
    <property type="evidence" value="ECO:0007669"/>
    <property type="project" value="UniProtKB-KW"/>
</dbReference>
<dbReference type="InterPro" id="IPR026096">
    <property type="entry name" value="R-trans_p"/>
</dbReference>
<keyword evidence="6" id="KW-1133">Transmembrane helix</keyword>
<keyword evidence="3" id="KW-0479">Metal-binding</keyword>
<evidence type="ECO:0000256" key="3">
    <source>
        <dbReference type="ARBA" id="ARBA00022723"/>
    </source>
</evidence>
<gene>
    <name evidence="9" type="ORF">DR999_PMT12498</name>
</gene>
<protein>
    <submittedName>
        <fullName evidence="9">60S ribosome subunit biogenesis protein NIP7-like protein</fullName>
    </submittedName>
</protein>
<evidence type="ECO:0000256" key="6">
    <source>
        <dbReference type="ARBA" id="ARBA00022989"/>
    </source>
</evidence>
<evidence type="ECO:0000256" key="5">
    <source>
        <dbReference type="ARBA" id="ARBA00022833"/>
    </source>
</evidence>
<dbReference type="STRING" id="55544.A0A4D9EA90"/>
<comment type="subcellular location">
    <subcellularLocation>
        <location evidence="1">Membrane</location>
        <topology evidence="1">Single-pass membrane protein</topology>
    </subcellularLocation>
</comment>
<keyword evidence="7" id="KW-0472">Membrane</keyword>
<organism evidence="9 10">
    <name type="scientific">Platysternon megacephalum</name>
    <name type="common">big-headed turtle</name>
    <dbReference type="NCBI Taxonomy" id="55544"/>
    <lineage>
        <taxon>Eukaryota</taxon>
        <taxon>Metazoa</taxon>
        <taxon>Chordata</taxon>
        <taxon>Craniata</taxon>
        <taxon>Vertebrata</taxon>
        <taxon>Euteleostomi</taxon>
        <taxon>Archelosauria</taxon>
        <taxon>Testudinata</taxon>
        <taxon>Testudines</taxon>
        <taxon>Cryptodira</taxon>
        <taxon>Durocryptodira</taxon>
        <taxon>Testudinoidea</taxon>
        <taxon>Platysternidae</taxon>
        <taxon>Platysternon</taxon>
    </lineage>
</organism>
<keyword evidence="5" id="KW-0862">Zinc</keyword>
<evidence type="ECO:0000313" key="9">
    <source>
        <dbReference type="EMBL" id="TFK04888.1"/>
    </source>
</evidence>
<accession>A0A4D9EA90</accession>
<reference evidence="9 10" key="1">
    <citation type="submission" date="2019-04" db="EMBL/GenBank/DDBJ databases">
        <title>Draft genome of the big-headed turtle Platysternon megacephalum.</title>
        <authorList>
            <person name="Gong S."/>
        </authorList>
    </citation>
    <scope>NUCLEOTIDE SEQUENCE [LARGE SCALE GENOMIC DNA]</scope>
    <source>
        <strain evidence="9">DO16091913</strain>
        <tissue evidence="9">Muscle</tissue>
    </source>
</reference>
<evidence type="ECO:0000259" key="8">
    <source>
        <dbReference type="Pfam" id="PF13695"/>
    </source>
</evidence>
<evidence type="ECO:0000256" key="7">
    <source>
        <dbReference type="ARBA" id="ARBA00023136"/>
    </source>
</evidence>
<keyword evidence="2" id="KW-0812">Transmembrane</keyword>
<feature type="domain" description="3CxxC-type" evidence="8">
    <location>
        <begin position="59"/>
        <end position="91"/>
    </location>
</feature>